<accession>A0A8T0HM67</accession>
<proteinExistence type="predicted"/>
<dbReference type="Pfam" id="PF04781">
    <property type="entry name" value="DUF627"/>
    <property type="match status" value="1"/>
</dbReference>
<dbReference type="Proteomes" id="UP000822688">
    <property type="component" value="Chromosome V"/>
</dbReference>
<feature type="compositionally biased region" description="Basic and acidic residues" evidence="5">
    <location>
        <begin position="321"/>
        <end position="332"/>
    </location>
</feature>
<feature type="region of interest" description="Disordered" evidence="5">
    <location>
        <begin position="312"/>
        <end position="332"/>
    </location>
</feature>
<evidence type="ECO:0000313" key="8">
    <source>
        <dbReference type="EMBL" id="KAG0571803.1"/>
    </source>
</evidence>
<evidence type="ECO:0000259" key="7">
    <source>
        <dbReference type="PROSITE" id="PS50235"/>
    </source>
</evidence>
<keyword evidence="3" id="KW-0862">Zinc</keyword>
<keyword evidence="3" id="KW-0479">Metal-binding</keyword>
<reference evidence="8" key="1">
    <citation type="submission" date="2020-06" db="EMBL/GenBank/DDBJ databases">
        <title>WGS assembly of Ceratodon purpureus strain R40.</title>
        <authorList>
            <person name="Carey S.B."/>
            <person name="Jenkins J."/>
            <person name="Shu S."/>
            <person name="Lovell J.T."/>
            <person name="Sreedasyam A."/>
            <person name="Maumus F."/>
            <person name="Tiley G.P."/>
            <person name="Fernandez-Pozo N."/>
            <person name="Barry K."/>
            <person name="Chen C."/>
            <person name="Wang M."/>
            <person name="Lipzen A."/>
            <person name="Daum C."/>
            <person name="Saski C.A."/>
            <person name="Payton A.C."/>
            <person name="Mcbreen J.C."/>
            <person name="Conrad R.E."/>
            <person name="Kollar L.M."/>
            <person name="Olsson S."/>
            <person name="Huttunen S."/>
            <person name="Landis J.B."/>
            <person name="Wickett N.J."/>
            <person name="Johnson M.G."/>
            <person name="Rensing S.A."/>
            <person name="Grimwood J."/>
            <person name="Schmutz J."/>
            <person name="Mcdaniel S.F."/>
        </authorList>
    </citation>
    <scope>NUCLEOTIDE SEQUENCE</scope>
    <source>
        <strain evidence="8">R40</strain>
    </source>
</reference>
<name>A0A8T0HM67_CERPU</name>
<dbReference type="Gene3D" id="3.90.70.10">
    <property type="entry name" value="Cysteine proteinases"/>
    <property type="match status" value="1"/>
</dbReference>
<evidence type="ECO:0000256" key="1">
    <source>
        <dbReference type="ARBA" id="ARBA00022786"/>
    </source>
</evidence>
<dbReference type="InterPro" id="IPR006865">
    <property type="entry name" value="DUF629"/>
</dbReference>
<feature type="region of interest" description="Disordered" evidence="5">
    <location>
        <begin position="354"/>
        <end position="392"/>
    </location>
</feature>
<dbReference type="PROSITE" id="PS50235">
    <property type="entry name" value="USP_3"/>
    <property type="match status" value="1"/>
</dbReference>
<dbReference type="InterPro" id="IPR006866">
    <property type="entry name" value="DUF627_N"/>
</dbReference>
<keyword evidence="4" id="KW-0175">Coiled coil</keyword>
<feature type="compositionally biased region" description="Basic residues" evidence="5">
    <location>
        <begin position="1073"/>
        <end position="1085"/>
    </location>
</feature>
<feature type="region of interest" description="Disordered" evidence="5">
    <location>
        <begin position="1056"/>
        <end position="1113"/>
    </location>
</feature>
<feature type="region of interest" description="Disordered" evidence="5">
    <location>
        <begin position="1285"/>
        <end position="1352"/>
    </location>
</feature>
<feature type="compositionally biased region" description="Acidic residues" evidence="5">
    <location>
        <begin position="1103"/>
        <end position="1113"/>
    </location>
</feature>
<dbReference type="PROSITE" id="PS00028">
    <property type="entry name" value="ZINC_FINGER_C2H2_1"/>
    <property type="match status" value="1"/>
</dbReference>
<evidence type="ECO:0000313" key="9">
    <source>
        <dbReference type="Proteomes" id="UP000822688"/>
    </source>
</evidence>
<dbReference type="InterPro" id="IPR013087">
    <property type="entry name" value="Znf_C2H2_type"/>
</dbReference>
<protein>
    <recommendedName>
        <fullName evidence="10">USP domain-containing protein</fullName>
    </recommendedName>
</protein>
<dbReference type="InterPro" id="IPR001394">
    <property type="entry name" value="Peptidase_C19_UCH"/>
</dbReference>
<dbReference type="CDD" id="cd02257">
    <property type="entry name" value="Peptidase_C19"/>
    <property type="match status" value="1"/>
</dbReference>
<evidence type="ECO:0000256" key="5">
    <source>
        <dbReference type="SAM" id="MobiDB-lite"/>
    </source>
</evidence>
<feature type="compositionally biased region" description="Basic residues" evidence="5">
    <location>
        <begin position="1290"/>
        <end position="1305"/>
    </location>
</feature>
<dbReference type="InterPro" id="IPR052398">
    <property type="entry name" value="Ubiquitin_hydrolase_53/54"/>
</dbReference>
<dbReference type="Pfam" id="PF04780">
    <property type="entry name" value="DUF629"/>
    <property type="match status" value="1"/>
</dbReference>
<evidence type="ECO:0000256" key="3">
    <source>
        <dbReference type="PROSITE-ProRule" id="PRU00042"/>
    </source>
</evidence>
<dbReference type="EMBL" id="CM026426">
    <property type="protein sequence ID" value="KAG0571803.1"/>
    <property type="molecule type" value="Genomic_DNA"/>
</dbReference>
<feature type="domain" description="C2H2-type" evidence="6">
    <location>
        <begin position="462"/>
        <end position="490"/>
    </location>
</feature>
<dbReference type="InterPro" id="IPR038765">
    <property type="entry name" value="Papain-like_cys_pep_sf"/>
</dbReference>
<evidence type="ECO:0008006" key="10">
    <source>
        <dbReference type="Google" id="ProtNLM"/>
    </source>
</evidence>
<feature type="coiled-coil region" evidence="4">
    <location>
        <begin position="1122"/>
        <end position="1157"/>
    </location>
</feature>
<evidence type="ECO:0000256" key="4">
    <source>
        <dbReference type="SAM" id="Coils"/>
    </source>
</evidence>
<feature type="compositionally biased region" description="Basic residues" evidence="5">
    <location>
        <begin position="371"/>
        <end position="380"/>
    </location>
</feature>
<dbReference type="GO" id="GO:0008270">
    <property type="term" value="F:zinc ion binding"/>
    <property type="evidence" value="ECO:0007669"/>
    <property type="project" value="UniProtKB-KW"/>
</dbReference>
<dbReference type="PANTHER" id="PTHR22975">
    <property type="entry name" value="UBIQUITIN SPECIFIC PROTEINASE"/>
    <property type="match status" value="1"/>
</dbReference>
<dbReference type="Pfam" id="PF00443">
    <property type="entry name" value="UCH"/>
    <property type="match status" value="1"/>
</dbReference>
<feature type="region of interest" description="Disordered" evidence="5">
    <location>
        <begin position="1"/>
        <end position="69"/>
    </location>
</feature>
<dbReference type="GO" id="GO:0016579">
    <property type="term" value="P:protein deubiquitination"/>
    <property type="evidence" value="ECO:0007669"/>
    <property type="project" value="InterPro"/>
</dbReference>
<feature type="domain" description="USP" evidence="7">
    <location>
        <begin position="1487"/>
        <end position="1821"/>
    </location>
</feature>
<feature type="coiled-coil region" evidence="4">
    <location>
        <begin position="974"/>
        <end position="1001"/>
    </location>
</feature>
<organism evidence="8 9">
    <name type="scientific">Ceratodon purpureus</name>
    <name type="common">Fire moss</name>
    <name type="synonym">Dicranum purpureum</name>
    <dbReference type="NCBI Taxonomy" id="3225"/>
    <lineage>
        <taxon>Eukaryota</taxon>
        <taxon>Viridiplantae</taxon>
        <taxon>Streptophyta</taxon>
        <taxon>Embryophyta</taxon>
        <taxon>Bryophyta</taxon>
        <taxon>Bryophytina</taxon>
        <taxon>Bryopsida</taxon>
        <taxon>Dicranidae</taxon>
        <taxon>Pseudoditrichales</taxon>
        <taxon>Ditrichaceae</taxon>
        <taxon>Ceratodon</taxon>
    </lineage>
</organism>
<dbReference type="InterPro" id="IPR028889">
    <property type="entry name" value="USP"/>
</dbReference>
<keyword evidence="9" id="KW-1185">Reference proteome</keyword>
<gene>
    <name evidence="8" type="ORF">KC19_VG044000</name>
</gene>
<evidence type="ECO:0000259" key="6">
    <source>
        <dbReference type="PROSITE" id="PS50157"/>
    </source>
</evidence>
<feature type="compositionally biased region" description="Polar residues" evidence="5">
    <location>
        <begin position="1330"/>
        <end position="1347"/>
    </location>
</feature>
<keyword evidence="2" id="KW-0378">Hydrolase</keyword>
<dbReference type="GO" id="GO:0004843">
    <property type="term" value="F:cysteine-type deubiquitinase activity"/>
    <property type="evidence" value="ECO:0007669"/>
    <property type="project" value="InterPro"/>
</dbReference>
<keyword evidence="1" id="KW-0833">Ubl conjugation pathway</keyword>
<feature type="compositionally biased region" description="Basic and acidic residues" evidence="5">
    <location>
        <begin position="1056"/>
        <end position="1072"/>
    </location>
</feature>
<evidence type="ECO:0000256" key="2">
    <source>
        <dbReference type="ARBA" id="ARBA00022801"/>
    </source>
</evidence>
<keyword evidence="3" id="KW-0863">Zinc-finger</keyword>
<dbReference type="PROSITE" id="PS50157">
    <property type="entry name" value="ZINC_FINGER_C2H2_2"/>
    <property type="match status" value="1"/>
</dbReference>
<dbReference type="SUPFAM" id="SSF54001">
    <property type="entry name" value="Cysteine proteinases"/>
    <property type="match status" value="1"/>
</dbReference>
<sequence length="1833" mass="204343">MAQKKKGSAARTATANVPLPPFQEETVPARSTSSASPEGDSRRAVVASESHAGSGTEVPLSENIGGAQWRRDVPGKGDVAGEAPWIDAARPGAPNGIGKVVTITGPGGSAVASAGKDETAHSALIRGECEKALVALRRGNSTKALRLIKVACSRNGASGVAYRVQGHIFMRLASVIEDANTKQRHFVSALESAKKAASLSTQSVEYAHFYAQLLFEAAKDNEGYGEVVRECERALFIEDPVDPARESLHNEQQQELPTAEARIAHVHQELKALVQKANISSISTWMKTLGTGGGEENLRFVQMRKFADQDLMEQRVSQPKRPHEVKKVVKTPQERRKEIEVRVAAAKLLQQRDTLAESAADTPDDHEKSLQKKLGRRKSRGPNSRRLSKPLSKHERIDRVLQFWHALTQENRETKLVVSIAQMKDHLTSWKEAGGLVKSHAASDALSEALDFAQEKKTWRFWACCKCGERYISYQDLSQHTWEEHIRSLPEKLQQVVPQEINQEWVDQLLDEDFRPIDGAAAVRMLIESARSFIPDELQVVDPVTNDADHLHPSQKNENEDIVAMSVDDANQKMIEKNLSLEDIEAGSGQAASGVDQGHLLMCKGDCHNGMKVGKEIPSQDLPSADDEVRRKLLEKIYGLFRILIRSKYLAQDHVAKIILYAIEEIRNLVPDPEVHHEFNQSPLYIRFLDPQPLQQIQKYLMELAQGCGVSSQSDSPLPSVGEETGEEEIIQDRLFLNEDFTQLLLDERVIKEFPEEVRSPSGTLEHAGVEEIVAEKGLAAHRPPLPLMKGKDGEPTPKHVDLQLSWIYGTTEYEFLPSGWKQFREEQGQRGRDAYRALEREFQRLHALCEQKYELVSYEEALNLVERLCVEENRRREHQNDGTGKRFETVLKGRQQELLDLRIRGLPSAQKVELDAISNVLRDAQFGMVRRPPYDGSLGVRVSDSDEDEEAWRKQESLSRADTRVEAVIMRQREQLSKEVNHLDATIMKATDDLQKMEIKLGQLAVLDYRAVVLPLVKSLLQKRLEGEAEKDAMQKSDAAQEAFLAELAKDQKSSGCKESENLKQAREKSKEKKKAKEHKKFKDVKRGPSNSEQLGEAASVETDEVDDADNWDWAVEDEIRQQRESEIREEERKLLEALESQRRVEEEAKQRYLSEQGRKKQIAQQITEPLEDWKVSCTLSNASTTVDVVSPIILSTKFMQLALVENEVAGSWNDQASLPLVQTNGSLLAHNEHSDLDKISVDSPRFGECTVILSEQEMVKDACQNTSKEVGKDALLLGDDDHLNTVQKKTRGGGNRHRRRRGPRMYAEEGISADQDAQPWKTPEIASGSRSQLQQNDSNGNGRLSTTDKPRPLLRQNAAKSFGAAPANGVPAVQPLLSLPSFPSLEGAGGHEGKKTLWQLQAEQDYEERFQADLEQAMRQSLNMLTLQPSTSIATSSAASSPSNTVSSNGASCDERVQQMVETGIVGSLTGTVETPLKGVEEVGKGLRNEVGQYNCFLNVVIQSLWHLRRFREELLADSSMQHVHVGNPCVVCALRDIFLGLDTPTHNSSSSRDAVAPTALRVALSAMYSDSDFFQEAQMNDASEVLAVIFECLHKAFVPNSSSDGDSESSTAGGSWDCQGPRPCMAHALFGLDVAEQMNCQYCGLESRHLKYTTFFHNINASALRTAKVLYQDRSMDELLKIVGMNHQLACDTETGGCGRQNHIHHLLHAAPTVITTVLGWQNGRESFEDISATVDAMDVSLNVGAIYRGFDEGFQHRLISVVCYYGQHYHCFAYNQELDTWVMFDDSTVKVIGEWRDVASTCRRGHLQPQVLFYEAVAARSEALTSSLC</sequence>
<dbReference type="PANTHER" id="PTHR22975:SF9">
    <property type="entry name" value="ECHINUS SPLICE FORM 3"/>
    <property type="match status" value="1"/>
</dbReference>
<comment type="caution">
    <text evidence="8">The sequence shown here is derived from an EMBL/GenBank/DDBJ whole genome shotgun (WGS) entry which is preliminary data.</text>
</comment>